<accession>A0A543ITW8</accession>
<dbReference type="Proteomes" id="UP000319213">
    <property type="component" value="Unassembled WGS sequence"/>
</dbReference>
<keyword evidence="3" id="KW-1185">Reference proteome</keyword>
<dbReference type="EMBL" id="VFPQ01000001">
    <property type="protein sequence ID" value="TQM74019.1"/>
    <property type="molecule type" value="Genomic_DNA"/>
</dbReference>
<evidence type="ECO:0000256" key="1">
    <source>
        <dbReference type="SAM" id="MobiDB-lite"/>
    </source>
</evidence>
<comment type="caution">
    <text evidence="2">The sequence shown here is derived from an EMBL/GenBank/DDBJ whole genome shotgun (WGS) entry which is preliminary data.</text>
</comment>
<gene>
    <name evidence="2" type="ORF">FHX40_0680</name>
</gene>
<proteinExistence type="predicted"/>
<feature type="region of interest" description="Disordered" evidence="1">
    <location>
        <begin position="1"/>
        <end position="32"/>
    </location>
</feature>
<evidence type="ECO:0000313" key="3">
    <source>
        <dbReference type="Proteomes" id="UP000319213"/>
    </source>
</evidence>
<name>A0A543ITW8_9ACTN</name>
<evidence type="ECO:0000313" key="2">
    <source>
        <dbReference type="EMBL" id="TQM74019.1"/>
    </source>
</evidence>
<dbReference type="AlphaFoldDB" id="A0A543ITW8"/>
<protein>
    <submittedName>
        <fullName evidence="2">Uncharacterized protein</fullName>
    </submittedName>
</protein>
<organism evidence="2 3">
    <name type="scientific">Thermopolyspora flexuosa</name>
    <dbReference type="NCBI Taxonomy" id="103836"/>
    <lineage>
        <taxon>Bacteria</taxon>
        <taxon>Bacillati</taxon>
        <taxon>Actinomycetota</taxon>
        <taxon>Actinomycetes</taxon>
        <taxon>Streptosporangiales</taxon>
        <taxon>Streptosporangiaceae</taxon>
        <taxon>Thermopolyspora</taxon>
    </lineage>
</organism>
<sequence>MTAPPLGGDSRAVGLPPCPAPGHEPAGRPVRRGTARRFATVAGHAAVAGPYPRDPAANAFASAVAAPAFSSGRGAPAPAFLCRFPAVPRAGAHALASRPLRKEAGIFHRDCDGRTRRAAVL</sequence>
<reference evidence="2 3" key="1">
    <citation type="submission" date="2019-06" db="EMBL/GenBank/DDBJ databases">
        <title>Sequencing the genomes of 1000 actinobacteria strains.</title>
        <authorList>
            <person name="Klenk H.-P."/>
        </authorList>
    </citation>
    <scope>NUCLEOTIDE SEQUENCE [LARGE SCALE GENOMIC DNA]</scope>
    <source>
        <strain evidence="2 3">DSM 43186</strain>
    </source>
</reference>